<dbReference type="EMBL" id="JAFNEN010000071">
    <property type="protein sequence ID" value="KAG8196357.1"/>
    <property type="molecule type" value="Genomic_DNA"/>
</dbReference>
<gene>
    <name evidence="1" type="ORF">JTE90_009576</name>
</gene>
<reference evidence="1 2" key="1">
    <citation type="journal article" date="2022" name="Nat. Ecol. Evol.">
        <title>A masculinizing supergene underlies an exaggerated male reproductive morph in a spider.</title>
        <authorList>
            <person name="Hendrickx F."/>
            <person name="De Corte Z."/>
            <person name="Sonet G."/>
            <person name="Van Belleghem S.M."/>
            <person name="Kostlbacher S."/>
            <person name="Vangestel C."/>
        </authorList>
    </citation>
    <scope>NUCLEOTIDE SEQUENCE [LARGE SCALE GENOMIC DNA]</scope>
    <source>
        <strain evidence="1">W744_W776</strain>
    </source>
</reference>
<keyword evidence="2" id="KW-1185">Reference proteome</keyword>
<protein>
    <submittedName>
        <fullName evidence="1">Uncharacterized protein</fullName>
    </submittedName>
</protein>
<comment type="caution">
    <text evidence="1">The sequence shown here is derived from an EMBL/GenBank/DDBJ whole genome shotgun (WGS) entry which is preliminary data.</text>
</comment>
<dbReference type="AlphaFoldDB" id="A0AAV6VIJ0"/>
<proteinExistence type="predicted"/>
<name>A0AAV6VIJ0_9ARAC</name>
<dbReference type="Proteomes" id="UP000827092">
    <property type="component" value="Unassembled WGS sequence"/>
</dbReference>
<evidence type="ECO:0000313" key="2">
    <source>
        <dbReference type="Proteomes" id="UP000827092"/>
    </source>
</evidence>
<sequence>MAVLVQNKALAYVVRFFRRLIELLTRFVLFLMYCGRSKKLADIEDPILLESAVSLAAKIRRGELAIYF</sequence>
<evidence type="ECO:0000313" key="1">
    <source>
        <dbReference type="EMBL" id="KAG8196357.1"/>
    </source>
</evidence>
<accession>A0AAV6VIJ0</accession>
<organism evidence="1 2">
    <name type="scientific">Oedothorax gibbosus</name>
    <dbReference type="NCBI Taxonomy" id="931172"/>
    <lineage>
        <taxon>Eukaryota</taxon>
        <taxon>Metazoa</taxon>
        <taxon>Ecdysozoa</taxon>
        <taxon>Arthropoda</taxon>
        <taxon>Chelicerata</taxon>
        <taxon>Arachnida</taxon>
        <taxon>Araneae</taxon>
        <taxon>Araneomorphae</taxon>
        <taxon>Entelegynae</taxon>
        <taxon>Araneoidea</taxon>
        <taxon>Linyphiidae</taxon>
        <taxon>Erigoninae</taxon>
        <taxon>Oedothorax</taxon>
    </lineage>
</organism>